<evidence type="ECO:0000256" key="1">
    <source>
        <dbReference type="ARBA" id="ARBA00004651"/>
    </source>
</evidence>
<dbReference type="Proteomes" id="UP000192708">
    <property type="component" value="Unassembled WGS sequence"/>
</dbReference>
<dbReference type="GO" id="GO:0005886">
    <property type="term" value="C:plasma membrane"/>
    <property type="evidence" value="ECO:0007669"/>
    <property type="project" value="UniProtKB-SubCell"/>
</dbReference>
<evidence type="ECO:0000313" key="9">
    <source>
        <dbReference type="Proteomes" id="UP000192708"/>
    </source>
</evidence>
<dbReference type="OrthoDB" id="556585at2"/>
<dbReference type="RefSeq" id="WP_084282227.1">
    <property type="nucleotide sequence ID" value="NZ_FWXJ01000002.1"/>
</dbReference>
<keyword evidence="5 7" id="KW-1133">Transmembrane helix</keyword>
<keyword evidence="6 7" id="KW-0472">Membrane</keyword>
<evidence type="ECO:0000256" key="2">
    <source>
        <dbReference type="ARBA" id="ARBA00005262"/>
    </source>
</evidence>
<evidence type="ECO:0000256" key="7">
    <source>
        <dbReference type="SAM" id="Phobius"/>
    </source>
</evidence>
<feature type="transmembrane region" description="Helical" evidence="7">
    <location>
        <begin position="86"/>
        <end position="109"/>
    </location>
</feature>
<dbReference type="AlphaFoldDB" id="A0A1W1Y643"/>
<evidence type="ECO:0000313" key="8">
    <source>
        <dbReference type="EMBL" id="SMC31609.1"/>
    </source>
</evidence>
<gene>
    <name evidence="8" type="ORF">SAMN06296008_10214</name>
</gene>
<comment type="subcellular location">
    <subcellularLocation>
        <location evidence="1">Cell membrane</location>
        <topology evidence="1">Multi-pass membrane protein</topology>
    </subcellularLocation>
</comment>
<keyword evidence="9" id="KW-1185">Reference proteome</keyword>
<comment type="similarity">
    <text evidence="2">Belongs to the chromate ion transporter (CHR) (TC 2.A.51) family.</text>
</comment>
<organism evidence="8 9">
    <name type="scientific">Polynucleobacter kasalickyi</name>
    <dbReference type="NCBI Taxonomy" id="1938817"/>
    <lineage>
        <taxon>Bacteria</taxon>
        <taxon>Pseudomonadati</taxon>
        <taxon>Pseudomonadota</taxon>
        <taxon>Betaproteobacteria</taxon>
        <taxon>Burkholderiales</taxon>
        <taxon>Burkholderiaceae</taxon>
        <taxon>Polynucleobacter</taxon>
    </lineage>
</organism>
<dbReference type="STRING" id="1938817.SAMN06296008_10214"/>
<feature type="transmembrane region" description="Helical" evidence="7">
    <location>
        <begin position="52"/>
        <end position="74"/>
    </location>
</feature>
<dbReference type="GO" id="GO:0015109">
    <property type="term" value="F:chromate transmembrane transporter activity"/>
    <property type="evidence" value="ECO:0007669"/>
    <property type="project" value="InterPro"/>
</dbReference>
<accession>A0A1W1Y643</accession>
<feature type="transmembrane region" description="Helical" evidence="7">
    <location>
        <begin position="154"/>
        <end position="172"/>
    </location>
</feature>
<dbReference type="Pfam" id="PF02417">
    <property type="entry name" value="Chromate_transp"/>
    <property type="match status" value="1"/>
</dbReference>
<dbReference type="PANTHER" id="PTHR43663">
    <property type="entry name" value="CHROMATE TRANSPORT PROTEIN-RELATED"/>
    <property type="match status" value="1"/>
</dbReference>
<feature type="transmembrane region" description="Helical" evidence="7">
    <location>
        <begin position="130"/>
        <end position="148"/>
    </location>
</feature>
<evidence type="ECO:0000256" key="6">
    <source>
        <dbReference type="ARBA" id="ARBA00023136"/>
    </source>
</evidence>
<dbReference type="PANTHER" id="PTHR43663:SF1">
    <property type="entry name" value="CHROMATE TRANSPORTER"/>
    <property type="match status" value="1"/>
</dbReference>
<name>A0A1W1Y643_9BURK</name>
<evidence type="ECO:0000256" key="4">
    <source>
        <dbReference type="ARBA" id="ARBA00022692"/>
    </source>
</evidence>
<reference evidence="8 9" key="1">
    <citation type="submission" date="2017-04" db="EMBL/GenBank/DDBJ databases">
        <authorList>
            <person name="Afonso C.L."/>
            <person name="Miller P.J."/>
            <person name="Scott M.A."/>
            <person name="Spackman E."/>
            <person name="Goraichik I."/>
            <person name="Dimitrov K.M."/>
            <person name="Suarez D.L."/>
            <person name="Swayne D.E."/>
        </authorList>
    </citation>
    <scope>NUCLEOTIDE SEQUENCE [LARGE SCALE GENOMIC DNA]</scope>
    <source>
        <strain evidence="8 9">VK13</strain>
    </source>
</reference>
<keyword evidence="4 7" id="KW-0812">Transmembrane</keyword>
<feature type="transmembrane region" description="Helical" evidence="7">
    <location>
        <begin position="12"/>
        <end position="31"/>
    </location>
</feature>
<dbReference type="InterPro" id="IPR003370">
    <property type="entry name" value="Chromate_transpt"/>
</dbReference>
<keyword evidence="3" id="KW-1003">Cell membrane</keyword>
<protein>
    <submittedName>
        <fullName evidence="8">Chromate transporter</fullName>
    </submittedName>
</protein>
<dbReference type="EMBL" id="FWXJ01000002">
    <property type="protein sequence ID" value="SMC31609.1"/>
    <property type="molecule type" value="Genomic_DNA"/>
</dbReference>
<sequence>MMLGLTDWFHVAWQFASVSLFAIGGAIGLLPEMHQFFVIENKYITEDQFTNGIALAQASPGPNALMMAMLGWGFGVNATPVGHSTIPYAVIAFVMSMFCILLPSCLLNFTATRWVHKNNERMIVKSFKKGVAPVVVGTMLASSWIIVAHDMNVAVYWPTWLLAFVSVLLVVFTRLHILALLGLGALVGMTGWIA</sequence>
<dbReference type="InterPro" id="IPR052518">
    <property type="entry name" value="CHR_Transporter"/>
</dbReference>
<evidence type="ECO:0000256" key="5">
    <source>
        <dbReference type="ARBA" id="ARBA00022989"/>
    </source>
</evidence>
<evidence type="ECO:0000256" key="3">
    <source>
        <dbReference type="ARBA" id="ARBA00022475"/>
    </source>
</evidence>
<feature type="transmembrane region" description="Helical" evidence="7">
    <location>
        <begin position="177"/>
        <end position="193"/>
    </location>
</feature>
<proteinExistence type="inferred from homology"/>